<proteinExistence type="predicted"/>
<protein>
    <submittedName>
        <fullName evidence="2">Uncharacterized protein</fullName>
    </submittedName>
</protein>
<sequence length="244" mass="25667">MKDHLSRERAAQTGHPAHTTAIKGFDPAEDVLLIPAPAGTTGAIIQQRITKAGLTITFSTGDSVLLEGVYARIGADAVSFVAQGDAQPDVQPDMSPDPQPDAQPDQQPDMSPDTQPSPPHVLVTPPPATPPSDEVVYFGSYTSGDGDAHSYMGIRADHQPDPQPDAHPDPNPADHTTLTDFIPGTDVILIETDAPQALHVADQTLTDQGLRITLSNGVTITLQGVKAPLDDADICFVPEGTDLP</sequence>
<feature type="compositionally biased region" description="Basic and acidic residues" evidence="1">
    <location>
        <begin position="155"/>
        <end position="168"/>
    </location>
</feature>
<feature type="compositionally biased region" description="Basic and acidic residues" evidence="1">
    <location>
        <begin position="1"/>
        <end position="10"/>
    </location>
</feature>
<dbReference type="RefSeq" id="WP_258295791.1">
    <property type="nucleotide sequence ID" value="NZ_JANKJG010000014.1"/>
</dbReference>
<feature type="region of interest" description="Disordered" evidence="1">
    <location>
        <begin position="1"/>
        <end position="23"/>
    </location>
</feature>
<name>A0ABT1Z4J0_9RHOB</name>
<keyword evidence="3" id="KW-1185">Reference proteome</keyword>
<feature type="compositionally biased region" description="Low complexity" evidence="1">
    <location>
        <begin position="102"/>
        <end position="114"/>
    </location>
</feature>
<dbReference type="EMBL" id="JANKJG010000014">
    <property type="protein sequence ID" value="MCR8828023.1"/>
    <property type="molecule type" value="Genomic_DNA"/>
</dbReference>
<gene>
    <name evidence="2" type="ORF">NTA49_15895</name>
</gene>
<accession>A0ABT1Z4J0</accession>
<feature type="region of interest" description="Disordered" evidence="1">
    <location>
        <begin position="86"/>
        <end position="174"/>
    </location>
</feature>
<evidence type="ECO:0000313" key="2">
    <source>
        <dbReference type="EMBL" id="MCR8828023.1"/>
    </source>
</evidence>
<organism evidence="2 3">
    <name type="scientific">Pseudosulfitobacter koreensis</name>
    <dbReference type="NCBI Taxonomy" id="2968472"/>
    <lineage>
        <taxon>Bacteria</taxon>
        <taxon>Pseudomonadati</taxon>
        <taxon>Pseudomonadota</taxon>
        <taxon>Alphaproteobacteria</taxon>
        <taxon>Rhodobacterales</taxon>
        <taxon>Roseobacteraceae</taxon>
        <taxon>Pseudosulfitobacter</taxon>
    </lineage>
</organism>
<dbReference type="Proteomes" id="UP001165396">
    <property type="component" value="Unassembled WGS sequence"/>
</dbReference>
<comment type="caution">
    <text evidence="2">The sequence shown here is derived from an EMBL/GenBank/DDBJ whole genome shotgun (WGS) entry which is preliminary data.</text>
</comment>
<reference evidence="2" key="1">
    <citation type="submission" date="2022-07" db="EMBL/GenBank/DDBJ databases">
        <title>Pseudosulfitobacter sp. strain AP-MA-4, whole genome sequence.</title>
        <authorList>
            <person name="Jiang Y."/>
        </authorList>
    </citation>
    <scope>NUCLEOTIDE SEQUENCE</scope>
    <source>
        <strain evidence="2">AP-MA-4</strain>
    </source>
</reference>
<evidence type="ECO:0000256" key="1">
    <source>
        <dbReference type="SAM" id="MobiDB-lite"/>
    </source>
</evidence>
<evidence type="ECO:0000313" key="3">
    <source>
        <dbReference type="Proteomes" id="UP001165396"/>
    </source>
</evidence>
<feature type="compositionally biased region" description="Pro residues" evidence="1">
    <location>
        <begin position="115"/>
        <end position="130"/>
    </location>
</feature>